<dbReference type="SUPFAM" id="SSF161098">
    <property type="entry name" value="MetI-like"/>
    <property type="match status" value="1"/>
</dbReference>
<dbReference type="PANTHER" id="PTHR43005">
    <property type="entry name" value="BLR7065 PROTEIN"/>
    <property type="match status" value="1"/>
</dbReference>
<proteinExistence type="inferred from homology"/>
<feature type="transmembrane region" description="Helical" evidence="7">
    <location>
        <begin position="221"/>
        <end position="242"/>
    </location>
</feature>
<feature type="transmembrane region" description="Helical" evidence="7">
    <location>
        <begin position="91"/>
        <end position="111"/>
    </location>
</feature>
<dbReference type="SUPFAM" id="SSF160964">
    <property type="entry name" value="MalF N-terminal region-like"/>
    <property type="match status" value="1"/>
</dbReference>
<keyword evidence="10" id="KW-1185">Reference proteome</keyword>
<dbReference type="RefSeq" id="WP_290402104.1">
    <property type="nucleotide sequence ID" value="NZ_JAUHLN010000009.1"/>
</dbReference>
<feature type="transmembrane region" description="Helical" evidence="7">
    <location>
        <begin position="175"/>
        <end position="200"/>
    </location>
</feature>
<dbReference type="InterPro" id="IPR000515">
    <property type="entry name" value="MetI-like"/>
</dbReference>
<sequence length="311" mass="35283">MQTEARIRIQSVKKLPLFKMTDRKWAVVFLTPGFILMLIAYVYPLLYSLYLSFSSWDIFNPDGKIKLQGMHNYYKIFTNDALLSSLVRTSIFSFSALVIQLVIGVSVALLVTSEHLNQKFTSLVRAFLLAPMIISPVVAGILWRTLYNREYGPINYFLSLVGISKNPWIADPDTALMSVIIVEIWLFTPFVIFIITGGLLSLAKEPFEAAKVDGATPWQMFWKVTLPLLRPVILIIITLRIMDLFKTFDYVYSMTYGGPGESTEILTLSIYKQGIKFLDVTGAAAASWVLLLILLPPSLYLLRKTFIREGR</sequence>
<evidence type="ECO:0000256" key="5">
    <source>
        <dbReference type="ARBA" id="ARBA00022989"/>
    </source>
</evidence>
<keyword evidence="2 7" id="KW-0813">Transport</keyword>
<feature type="transmembrane region" description="Helical" evidence="7">
    <location>
        <begin position="280"/>
        <end position="302"/>
    </location>
</feature>
<evidence type="ECO:0000256" key="4">
    <source>
        <dbReference type="ARBA" id="ARBA00022692"/>
    </source>
</evidence>
<keyword evidence="5 7" id="KW-1133">Transmembrane helix</keyword>
<dbReference type="CDD" id="cd06261">
    <property type="entry name" value="TM_PBP2"/>
    <property type="match status" value="1"/>
</dbReference>
<evidence type="ECO:0000259" key="8">
    <source>
        <dbReference type="PROSITE" id="PS50928"/>
    </source>
</evidence>
<gene>
    <name evidence="9" type="ORF">QYF49_23915</name>
</gene>
<evidence type="ECO:0000256" key="3">
    <source>
        <dbReference type="ARBA" id="ARBA00022475"/>
    </source>
</evidence>
<dbReference type="Gene3D" id="1.10.3720.10">
    <property type="entry name" value="MetI-like"/>
    <property type="match status" value="1"/>
</dbReference>
<evidence type="ECO:0000313" key="9">
    <source>
        <dbReference type="EMBL" id="MDN4075993.1"/>
    </source>
</evidence>
<dbReference type="Proteomes" id="UP001168694">
    <property type="component" value="Unassembled WGS sequence"/>
</dbReference>
<feature type="domain" description="ABC transmembrane type-1" evidence="8">
    <location>
        <begin position="86"/>
        <end position="301"/>
    </location>
</feature>
<comment type="subcellular location">
    <subcellularLocation>
        <location evidence="1 7">Cell membrane</location>
        <topology evidence="1 7">Multi-pass membrane protein</topology>
    </subcellularLocation>
</comment>
<feature type="transmembrane region" description="Helical" evidence="7">
    <location>
        <begin position="25"/>
        <end position="46"/>
    </location>
</feature>
<organism evidence="9 10">
    <name type="scientific">Fictibacillus terranigra</name>
    <dbReference type="NCBI Taxonomy" id="3058424"/>
    <lineage>
        <taxon>Bacteria</taxon>
        <taxon>Bacillati</taxon>
        <taxon>Bacillota</taxon>
        <taxon>Bacilli</taxon>
        <taxon>Bacillales</taxon>
        <taxon>Fictibacillaceae</taxon>
        <taxon>Fictibacillus</taxon>
    </lineage>
</organism>
<keyword evidence="4 7" id="KW-0812">Transmembrane</keyword>
<feature type="transmembrane region" description="Helical" evidence="7">
    <location>
        <begin position="123"/>
        <end position="143"/>
    </location>
</feature>
<dbReference type="PANTHER" id="PTHR43005:SF1">
    <property type="entry name" value="SPERMIDINE_PUTRESCINE TRANSPORT SYSTEM PERMEASE PROTEIN"/>
    <property type="match status" value="1"/>
</dbReference>
<evidence type="ECO:0000256" key="7">
    <source>
        <dbReference type="RuleBase" id="RU363032"/>
    </source>
</evidence>
<evidence type="ECO:0000256" key="1">
    <source>
        <dbReference type="ARBA" id="ARBA00004651"/>
    </source>
</evidence>
<evidence type="ECO:0000256" key="2">
    <source>
        <dbReference type="ARBA" id="ARBA00022448"/>
    </source>
</evidence>
<evidence type="ECO:0000256" key="6">
    <source>
        <dbReference type="ARBA" id="ARBA00023136"/>
    </source>
</evidence>
<keyword evidence="3" id="KW-1003">Cell membrane</keyword>
<comment type="caution">
    <text evidence="9">The sequence shown here is derived from an EMBL/GenBank/DDBJ whole genome shotgun (WGS) entry which is preliminary data.</text>
</comment>
<comment type="similarity">
    <text evidence="7">Belongs to the binding-protein-dependent transport system permease family.</text>
</comment>
<protein>
    <submittedName>
        <fullName evidence="9">Sugar ABC transporter permease</fullName>
    </submittedName>
</protein>
<name>A0ABT8EDJ4_9BACL</name>
<evidence type="ECO:0000313" key="10">
    <source>
        <dbReference type="Proteomes" id="UP001168694"/>
    </source>
</evidence>
<keyword evidence="6 7" id="KW-0472">Membrane</keyword>
<dbReference type="InterPro" id="IPR035906">
    <property type="entry name" value="MetI-like_sf"/>
</dbReference>
<reference evidence="9" key="1">
    <citation type="submission" date="2023-06" db="EMBL/GenBank/DDBJ databases">
        <title>Draft Genome Sequences of Representative Paenibacillus Polymyxa, Bacillus cereus, Fictibacillus sp., and Brevibacillus agri Strains Isolated from Amazonian Dark Earth.</title>
        <authorList>
            <person name="Pellegrinetti T.A."/>
            <person name="Cunha I.C.M."/>
            <person name="Chaves M.G."/>
            <person name="Freitas A.S."/>
            <person name="Silva A.V.R."/>
            <person name="Tsai S.M."/>
            <person name="Mendes L.W."/>
        </authorList>
    </citation>
    <scope>NUCLEOTIDE SEQUENCE</scope>
    <source>
        <strain evidence="9">CENA-BCM004</strain>
    </source>
</reference>
<accession>A0ABT8EDJ4</accession>
<dbReference type="EMBL" id="JAUHLN010000009">
    <property type="protein sequence ID" value="MDN4075993.1"/>
    <property type="molecule type" value="Genomic_DNA"/>
</dbReference>
<dbReference type="PROSITE" id="PS50928">
    <property type="entry name" value="ABC_TM1"/>
    <property type="match status" value="1"/>
</dbReference>
<dbReference type="Pfam" id="PF00528">
    <property type="entry name" value="BPD_transp_1"/>
    <property type="match status" value="1"/>
</dbReference>